<protein>
    <submittedName>
        <fullName evidence="2">Uncharacterized protein</fullName>
    </submittedName>
</protein>
<accession>A0A8S1K3R4</accession>
<name>A0A8S1K3R4_PARPR</name>
<keyword evidence="1" id="KW-0472">Membrane</keyword>
<dbReference type="EMBL" id="CAJJDM010000004">
    <property type="protein sequence ID" value="CAD8044978.1"/>
    <property type="molecule type" value="Genomic_DNA"/>
</dbReference>
<dbReference type="Proteomes" id="UP000688137">
    <property type="component" value="Unassembled WGS sequence"/>
</dbReference>
<comment type="caution">
    <text evidence="2">The sequence shown here is derived from an EMBL/GenBank/DDBJ whole genome shotgun (WGS) entry which is preliminary data.</text>
</comment>
<dbReference type="AlphaFoldDB" id="A0A8S1K3R4"/>
<organism evidence="2 3">
    <name type="scientific">Paramecium primaurelia</name>
    <dbReference type="NCBI Taxonomy" id="5886"/>
    <lineage>
        <taxon>Eukaryota</taxon>
        <taxon>Sar</taxon>
        <taxon>Alveolata</taxon>
        <taxon>Ciliophora</taxon>
        <taxon>Intramacronucleata</taxon>
        <taxon>Oligohymenophorea</taxon>
        <taxon>Peniculida</taxon>
        <taxon>Parameciidae</taxon>
        <taxon>Paramecium</taxon>
    </lineage>
</organism>
<evidence type="ECO:0000256" key="1">
    <source>
        <dbReference type="SAM" id="Phobius"/>
    </source>
</evidence>
<keyword evidence="1" id="KW-1133">Transmembrane helix</keyword>
<reference evidence="2" key="1">
    <citation type="submission" date="2021-01" db="EMBL/GenBank/DDBJ databases">
        <authorList>
            <consortium name="Genoscope - CEA"/>
            <person name="William W."/>
        </authorList>
    </citation>
    <scope>NUCLEOTIDE SEQUENCE</scope>
</reference>
<keyword evidence="3" id="KW-1185">Reference proteome</keyword>
<evidence type="ECO:0000313" key="2">
    <source>
        <dbReference type="EMBL" id="CAD8044978.1"/>
    </source>
</evidence>
<sequence length="132" mass="15514">MLTTNFQSKNQNSLKYELNIANVSKHINMWNYDFSWSENCLLAKKINKHYQTVRNLEEAAYDKETSPTIFNYTQSLLGYFHHHYSYSQMQLNQDVKKKIKSILNGKITHCDLCLVIIVANAIMFVQILYALK</sequence>
<gene>
    <name evidence="2" type="ORF">PPRIM_AZ9-3.1.T0080547</name>
</gene>
<evidence type="ECO:0000313" key="3">
    <source>
        <dbReference type="Proteomes" id="UP000688137"/>
    </source>
</evidence>
<proteinExistence type="predicted"/>
<keyword evidence="1" id="KW-0812">Transmembrane</keyword>
<feature type="transmembrane region" description="Helical" evidence="1">
    <location>
        <begin position="112"/>
        <end position="131"/>
    </location>
</feature>